<evidence type="ECO:0008006" key="7">
    <source>
        <dbReference type="Google" id="ProtNLM"/>
    </source>
</evidence>
<sequence length="253" mass="28659">MDKSKVQSEVTLSGTGAIKVFQAGHKAMSEIKGLRGLVFRAVLLNYLIFSGATILLNGLFYYLLLNPIIKWLFGGGEGFWASLGTVILWSIQLTVAAAFAVTALRFSVSLVSLWHQSLVERVIHHFREIEERTFSLKIWLAEIKYIFSEALKACIFPVLLLFIGLIPVIGLLLVFILESHLLGRESIIAYSDCLKDVEEARELRRKWRWLPVRIGWLPAILTFIPFIGWLFLPLSLTYEVVGFAFLAEQSRNS</sequence>
<feature type="transmembrane region" description="Helical" evidence="5">
    <location>
        <begin position="155"/>
        <end position="177"/>
    </location>
</feature>
<dbReference type="Pfam" id="PF07264">
    <property type="entry name" value="EI24"/>
    <property type="match status" value="1"/>
</dbReference>
<accession>A0A381WGW6</accession>
<evidence type="ECO:0000256" key="1">
    <source>
        <dbReference type="ARBA" id="ARBA00004141"/>
    </source>
</evidence>
<organism evidence="6">
    <name type="scientific">marine metagenome</name>
    <dbReference type="NCBI Taxonomy" id="408172"/>
    <lineage>
        <taxon>unclassified sequences</taxon>
        <taxon>metagenomes</taxon>
        <taxon>ecological metagenomes</taxon>
    </lineage>
</organism>
<feature type="transmembrane region" description="Helical" evidence="5">
    <location>
        <begin position="43"/>
        <end position="65"/>
    </location>
</feature>
<proteinExistence type="predicted"/>
<dbReference type="EMBL" id="UINC01011720">
    <property type="protein sequence ID" value="SVA51541.1"/>
    <property type="molecule type" value="Genomic_DNA"/>
</dbReference>
<dbReference type="AlphaFoldDB" id="A0A381WGW6"/>
<evidence type="ECO:0000256" key="4">
    <source>
        <dbReference type="ARBA" id="ARBA00023136"/>
    </source>
</evidence>
<keyword evidence="2 5" id="KW-0812">Transmembrane</keyword>
<feature type="transmembrane region" description="Helical" evidence="5">
    <location>
        <begin position="86"/>
        <end position="108"/>
    </location>
</feature>
<reference evidence="6" key="1">
    <citation type="submission" date="2018-05" db="EMBL/GenBank/DDBJ databases">
        <authorList>
            <person name="Lanie J.A."/>
            <person name="Ng W.-L."/>
            <person name="Kazmierczak K.M."/>
            <person name="Andrzejewski T.M."/>
            <person name="Davidsen T.M."/>
            <person name="Wayne K.J."/>
            <person name="Tettelin H."/>
            <person name="Glass J.I."/>
            <person name="Rusch D."/>
            <person name="Podicherti R."/>
            <person name="Tsui H.-C.T."/>
            <person name="Winkler M.E."/>
        </authorList>
    </citation>
    <scope>NUCLEOTIDE SEQUENCE</scope>
</reference>
<evidence type="ECO:0000313" key="6">
    <source>
        <dbReference type="EMBL" id="SVA51541.1"/>
    </source>
</evidence>
<feature type="transmembrane region" description="Helical" evidence="5">
    <location>
        <begin position="214"/>
        <end position="232"/>
    </location>
</feature>
<evidence type="ECO:0000256" key="5">
    <source>
        <dbReference type="SAM" id="Phobius"/>
    </source>
</evidence>
<evidence type="ECO:0000256" key="2">
    <source>
        <dbReference type="ARBA" id="ARBA00022692"/>
    </source>
</evidence>
<keyword evidence="4 5" id="KW-0472">Membrane</keyword>
<comment type="subcellular location">
    <subcellularLocation>
        <location evidence="1">Membrane</location>
        <topology evidence="1">Multi-pass membrane protein</topology>
    </subcellularLocation>
</comment>
<name>A0A381WGW6_9ZZZZ</name>
<gene>
    <name evidence="6" type="ORF">METZ01_LOCUS104395</name>
</gene>
<evidence type="ECO:0000256" key="3">
    <source>
        <dbReference type="ARBA" id="ARBA00022989"/>
    </source>
</evidence>
<dbReference type="InterPro" id="IPR059112">
    <property type="entry name" value="CysZ/EI24"/>
</dbReference>
<keyword evidence="3 5" id="KW-1133">Transmembrane helix</keyword>
<protein>
    <recommendedName>
        <fullName evidence="7">Glycerophosphoryl diester phosphodiesterase membrane domain-containing protein</fullName>
    </recommendedName>
</protein>